<organism evidence="13 14">
    <name type="scientific">Mesobacillus maritimus</name>
    <dbReference type="NCBI Taxonomy" id="1643336"/>
    <lineage>
        <taxon>Bacteria</taxon>
        <taxon>Bacillati</taxon>
        <taxon>Bacillota</taxon>
        <taxon>Bacilli</taxon>
        <taxon>Bacillales</taxon>
        <taxon>Bacillaceae</taxon>
        <taxon>Mesobacillus</taxon>
    </lineage>
</organism>
<dbReference type="Proteomes" id="UP000769780">
    <property type="component" value="Unassembled WGS sequence"/>
</dbReference>
<keyword evidence="13" id="KW-0482">Metalloprotease</keyword>
<accession>A0ABS7K2W1</accession>
<dbReference type="Pfam" id="PF13367">
    <property type="entry name" value="PrsW-protease"/>
    <property type="match status" value="1"/>
</dbReference>
<dbReference type="PIRSF" id="PIRSF016933">
    <property type="entry name" value="PrsW"/>
    <property type="match status" value="1"/>
</dbReference>
<feature type="transmembrane region" description="Helical" evidence="12">
    <location>
        <begin position="100"/>
        <end position="121"/>
    </location>
</feature>
<dbReference type="NCBIfam" id="NF033739">
    <property type="entry name" value="intramemb_PrsW"/>
    <property type="match status" value="1"/>
</dbReference>
<comment type="subcellular location">
    <subcellularLocation>
        <location evidence="1">Cell membrane</location>
        <topology evidence="1">Multi-pass membrane protein</topology>
    </subcellularLocation>
</comment>
<evidence type="ECO:0000256" key="6">
    <source>
        <dbReference type="ARBA" id="ARBA00022692"/>
    </source>
</evidence>
<feature type="transmembrane region" description="Helical" evidence="12">
    <location>
        <begin position="33"/>
        <end position="54"/>
    </location>
</feature>
<evidence type="ECO:0000256" key="10">
    <source>
        <dbReference type="ARBA" id="ARBA00030345"/>
    </source>
</evidence>
<evidence type="ECO:0000256" key="7">
    <source>
        <dbReference type="ARBA" id="ARBA00022801"/>
    </source>
</evidence>
<comment type="function">
    <text evidence="11">Involved in the degradation of specific anti-sigma factors.</text>
</comment>
<evidence type="ECO:0000256" key="8">
    <source>
        <dbReference type="ARBA" id="ARBA00022989"/>
    </source>
</evidence>
<feature type="transmembrane region" description="Helical" evidence="12">
    <location>
        <begin position="69"/>
        <end position="88"/>
    </location>
</feature>
<keyword evidence="7 11" id="KW-0378">Hydrolase</keyword>
<evidence type="ECO:0000256" key="11">
    <source>
        <dbReference type="PIRNR" id="PIRNR016933"/>
    </source>
</evidence>
<proteinExistence type="inferred from homology"/>
<keyword evidence="8 12" id="KW-1133">Transmembrane helix</keyword>
<feature type="transmembrane region" description="Helical" evidence="12">
    <location>
        <begin position="6"/>
        <end position="21"/>
    </location>
</feature>
<evidence type="ECO:0000256" key="12">
    <source>
        <dbReference type="SAM" id="Phobius"/>
    </source>
</evidence>
<keyword evidence="6 12" id="KW-0812">Transmembrane</keyword>
<dbReference type="EC" id="3.4.-.-" evidence="11"/>
<dbReference type="InterPro" id="IPR023596">
    <property type="entry name" value="Peptidase_PrsW_arch/bac"/>
</dbReference>
<gene>
    <name evidence="13" type="primary">prsW</name>
    <name evidence="13" type="ORF">H0185_06860</name>
</gene>
<feature type="transmembrane region" description="Helical" evidence="12">
    <location>
        <begin position="187"/>
        <end position="203"/>
    </location>
</feature>
<evidence type="ECO:0000256" key="3">
    <source>
        <dbReference type="ARBA" id="ARBA00018997"/>
    </source>
</evidence>
<evidence type="ECO:0000313" key="13">
    <source>
        <dbReference type="EMBL" id="MBY0096524.1"/>
    </source>
</evidence>
<comment type="similarity">
    <text evidence="2 11">Belongs to the protease PrsW family.</text>
</comment>
<reference evidence="13 14" key="1">
    <citation type="submission" date="2020-07" db="EMBL/GenBank/DDBJ databases">
        <title>Fungal Genomes of the International Space Station.</title>
        <authorList>
            <person name="Seuylemezian A."/>
            <person name="Singh N.K."/>
            <person name="Wood J."/>
            <person name="Venkateswaran K."/>
        </authorList>
    </citation>
    <scope>NUCLEOTIDE SEQUENCE [LARGE SCALE GENOMIC DNA]</scope>
    <source>
        <strain evidence="13 14">PL-B2</strain>
    </source>
</reference>
<feature type="transmembrane region" description="Helical" evidence="12">
    <location>
        <begin position="127"/>
        <end position="150"/>
    </location>
</feature>
<evidence type="ECO:0000256" key="4">
    <source>
        <dbReference type="ARBA" id="ARBA00022475"/>
    </source>
</evidence>
<keyword evidence="4 11" id="KW-1003">Cell membrane</keyword>
<sequence length="231" mass="26686">MLGIVTAGIAPGLALMSYFYLKDQYGSEPFAIVFKTFIFGALLVFPIMFIQYVFKVENVLQGLFYEPFISMGLLEEFFKWFILFYTIYQHVSFDEPYDGIVYGASVSLGFATVENIFYLFANGLEYAFGRALLPVSSHALFGVIMGYYLGKSKFSPDSNKKWLVLSLLIPFILHGSYNYILITLEDWLTMMIPFMIFLWYLGLKKVKKARLMSDKHFNQQIIYEKPFISGK</sequence>
<evidence type="ECO:0000256" key="5">
    <source>
        <dbReference type="ARBA" id="ARBA00022670"/>
    </source>
</evidence>
<keyword evidence="9 11" id="KW-0472">Membrane</keyword>
<evidence type="ECO:0000256" key="1">
    <source>
        <dbReference type="ARBA" id="ARBA00004651"/>
    </source>
</evidence>
<evidence type="ECO:0000256" key="9">
    <source>
        <dbReference type="ARBA" id="ARBA00023136"/>
    </source>
</evidence>
<keyword evidence="5 11" id="KW-0645">Protease</keyword>
<dbReference type="GO" id="GO:0008237">
    <property type="term" value="F:metallopeptidase activity"/>
    <property type="evidence" value="ECO:0007669"/>
    <property type="project" value="UniProtKB-KW"/>
</dbReference>
<evidence type="ECO:0000256" key="2">
    <source>
        <dbReference type="ARBA" id="ARBA00009165"/>
    </source>
</evidence>
<name>A0ABS7K2W1_9BACI</name>
<dbReference type="RefSeq" id="WP_221872463.1">
    <property type="nucleotide sequence ID" value="NZ_JACWFH010000008.1"/>
</dbReference>
<feature type="transmembrane region" description="Helical" evidence="12">
    <location>
        <begin position="162"/>
        <end position="181"/>
    </location>
</feature>
<keyword evidence="14" id="KW-1185">Reference proteome</keyword>
<comment type="caution">
    <text evidence="13">The sequence shown here is derived from an EMBL/GenBank/DDBJ whole genome shotgun (WGS) entry which is preliminary data.</text>
</comment>
<protein>
    <recommendedName>
        <fullName evidence="3 11">Protease PrsW</fullName>
        <ecNumber evidence="11">3.4.-.-</ecNumber>
    </recommendedName>
    <alternativeName>
        <fullName evidence="10 11">Protease responsible for activating sigma-W</fullName>
    </alternativeName>
</protein>
<dbReference type="PANTHER" id="PTHR36844">
    <property type="entry name" value="PROTEASE PRSW"/>
    <property type="match status" value="1"/>
</dbReference>
<dbReference type="InterPro" id="IPR026898">
    <property type="entry name" value="PrsW"/>
</dbReference>
<evidence type="ECO:0000313" key="14">
    <source>
        <dbReference type="Proteomes" id="UP000769780"/>
    </source>
</evidence>
<dbReference type="PANTHER" id="PTHR36844:SF1">
    <property type="entry name" value="PROTEASE PRSW"/>
    <property type="match status" value="1"/>
</dbReference>
<dbReference type="EMBL" id="JACWFH010000008">
    <property type="protein sequence ID" value="MBY0096524.1"/>
    <property type="molecule type" value="Genomic_DNA"/>
</dbReference>